<proteinExistence type="predicted"/>
<reference evidence="1 2" key="1">
    <citation type="submission" date="2024-09" db="EMBL/GenBank/DDBJ databases">
        <authorList>
            <consortium name="All-Russian atlas of soil microorganisms"/>
            <consortium name="as a basis for the search for new antimicrobial producers and enzymes with unique properties"/>
            <person name="Sokolova E.A."/>
            <person name="Voronina E.N."/>
        </authorList>
    </citation>
    <scope>NUCLEOTIDE SEQUENCE [LARGE SCALE GENOMIC DNA]</scope>
    <source>
        <strain evidence="1 2">AF-22b-331.1</strain>
    </source>
</reference>
<evidence type="ECO:0000313" key="2">
    <source>
        <dbReference type="Proteomes" id="UP001605261"/>
    </source>
</evidence>
<protein>
    <submittedName>
        <fullName evidence="1">Uncharacterized protein</fullName>
    </submittedName>
</protein>
<accession>A0ABW7CVR7</accession>
<organism evidence="1 2">
    <name type="scientific">Stenotrophomonas nematodicola</name>
    <dbReference type="NCBI Taxonomy" id="2656746"/>
    <lineage>
        <taxon>Bacteria</taxon>
        <taxon>Pseudomonadati</taxon>
        <taxon>Pseudomonadota</taxon>
        <taxon>Gammaproteobacteria</taxon>
        <taxon>Lysobacterales</taxon>
        <taxon>Lysobacteraceae</taxon>
        <taxon>Stenotrophomonas</taxon>
    </lineage>
</organism>
<name>A0ABW7CVR7_9GAMM</name>
<keyword evidence="2" id="KW-1185">Reference proteome</keyword>
<dbReference type="RefSeq" id="WP_259203332.1">
    <property type="nucleotide sequence ID" value="NZ_JBHGCJ010000004.1"/>
</dbReference>
<sequence length="104" mass="11700">MNDEMFERDDLHDALLHRICIDLSSRLVEIEMAYYASSGDRQRTPGVLRIEGVGSLSAILGLMSLESHAKFGNFVSWVPSARGHGYLYLANGCIQVAYERYEIC</sequence>
<dbReference type="Proteomes" id="UP001605261">
    <property type="component" value="Unassembled WGS sequence"/>
</dbReference>
<evidence type="ECO:0000313" key="1">
    <source>
        <dbReference type="EMBL" id="MFG6109066.1"/>
    </source>
</evidence>
<comment type="caution">
    <text evidence="1">The sequence shown here is derived from an EMBL/GenBank/DDBJ whole genome shotgun (WGS) entry which is preliminary data.</text>
</comment>
<gene>
    <name evidence="1" type="ORF">ACEU0G_003067</name>
</gene>
<dbReference type="EMBL" id="JBHGCJ010000004">
    <property type="protein sequence ID" value="MFG6109066.1"/>
    <property type="molecule type" value="Genomic_DNA"/>
</dbReference>